<dbReference type="PANTHER" id="PTHR47266">
    <property type="entry name" value="ENDONUCLEASE-RELATED"/>
    <property type="match status" value="1"/>
</dbReference>
<dbReference type="EMBL" id="CP133622">
    <property type="protein sequence ID" value="WMV55179.1"/>
    <property type="molecule type" value="Genomic_DNA"/>
</dbReference>
<feature type="compositionally biased region" description="Basic and acidic residues" evidence="1">
    <location>
        <begin position="185"/>
        <end position="208"/>
    </location>
</feature>
<keyword evidence="3" id="KW-1185">Reference proteome</keyword>
<accession>A0AAF0V0V2</accession>
<sequence length="272" mass="30735">MSPYQLVYGKSCHLPVELEHKAMLAIKKLNLDWGAASNQRMDDLNTLDEFHLKAYESSALYKEKMKRYHDQRIEKREFVVGDLVLLFNSRLRLFPGKLKSKWTGPFFLTKVFPHGAVELEKKDGTRFMVHHEHSAENGLVQRSMEPIDGPSFNSRTVDGVRRSQGKRHCSHRTEEKKAQKRQRRQEKEARRASIANEELRQQRVHERAAGASSSAPFAEVQPILRDVVSTIDGAVRLIESTTESAMIADVGTTEGATTTVPAGSEKPDPPAC</sequence>
<feature type="region of interest" description="Disordered" evidence="1">
    <location>
        <begin position="248"/>
        <end position="272"/>
    </location>
</feature>
<feature type="region of interest" description="Disordered" evidence="1">
    <location>
        <begin position="141"/>
        <end position="216"/>
    </location>
</feature>
<dbReference type="InterPro" id="IPR052160">
    <property type="entry name" value="Gypsy_RT_Integrase-like"/>
</dbReference>
<dbReference type="AlphaFoldDB" id="A0AAF0V0V2"/>
<evidence type="ECO:0000256" key="1">
    <source>
        <dbReference type="SAM" id="MobiDB-lite"/>
    </source>
</evidence>
<proteinExistence type="predicted"/>
<reference evidence="2" key="1">
    <citation type="submission" date="2023-08" db="EMBL/GenBank/DDBJ databases">
        <title>A de novo genome assembly of Solanum verrucosum Schlechtendal, a Mexican diploid species geographically isolated from the other diploid A-genome species in potato relatives.</title>
        <authorList>
            <person name="Hosaka K."/>
        </authorList>
    </citation>
    <scope>NUCLEOTIDE SEQUENCE</scope>
    <source>
        <tissue evidence="2">Young leaves</tissue>
    </source>
</reference>
<protein>
    <recommendedName>
        <fullName evidence="4">Integrase core domain containing protein</fullName>
    </recommendedName>
</protein>
<evidence type="ECO:0008006" key="4">
    <source>
        <dbReference type="Google" id="ProtNLM"/>
    </source>
</evidence>
<evidence type="ECO:0000313" key="2">
    <source>
        <dbReference type="EMBL" id="WMV55179.1"/>
    </source>
</evidence>
<dbReference type="Proteomes" id="UP001234989">
    <property type="component" value="Chromosome 11"/>
</dbReference>
<name>A0AAF0V0V2_SOLVR</name>
<organism evidence="2 3">
    <name type="scientific">Solanum verrucosum</name>
    <dbReference type="NCBI Taxonomy" id="315347"/>
    <lineage>
        <taxon>Eukaryota</taxon>
        <taxon>Viridiplantae</taxon>
        <taxon>Streptophyta</taxon>
        <taxon>Embryophyta</taxon>
        <taxon>Tracheophyta</taxon>
        <taxon>Spermatophyta</taxon>
        <taxon>Magnoliopsida</taxon>
        <taxon>eudicotyledons</taxon>
        <taxon>Gunneridae</taxon>
        <taxon>Pentapetalae</taxon>
        <taxon>asterids</taxon>
        <taxon>lamiids</taxon>
        <taxon>Solanales</taxon>
        <taxon>Solanaceae</taxon>
        <taxon>Solanoideae</taxon>
        <taxon>Solaneae</taxon>
        <taxon>Solanum</taxon>
    </lineage>
</organism>
<gene>
    <name evidence="2" type="ORF">MTR67_048564</name>
</gene>
<evidence type="ECO:0000313" key="3">
    <source>
        <dbReference type="Proteomes" id="UP001234989"/>
    </source>
</evidence>